<comment type="caution">
    <text evidence="1">The sequence shown here is derived from an EMBL/GenBank/DDBJ whole genome shotgun (WGS) entry which is preliminary data.</text>
</comment>
<dbReference type="Proteomes" id="UP001346149">
    <property type="component" value="Unassembled WGS sequence"/>
</dbReference>
<keyword evidence="2" id="KW-1185">Reference proteome</keyword>
<gene>
    <name evidence="1" type="ORF">SAY86_026801</name>
</gene>
<organism evidence="1 2">
    <name type="scientific">Trapa natans</name>
    <name type="common">Water chestnut</name>
    <dbReference type="NCBI Taxonomy" id="22666"/>
    <lineage>
        <taxon>Eukaryota</taxon>
        <taxon>Viridiplantae</taxon>
        <taxon>Streptophyta</taxon>
        <taxon>Embryophyta</taxon>
        <taxon>Tracheophyta</taxon>
        <taxon>Spermatophyta</taxon>
        <taxon>Magnoliopsida</taxon>
        <taxon>eudicotyledons</taxon>
        <taxon>Gunneridae</taxon>
        <taxon>Pentapetalae</taxon>
        <taxon>rosids</taxon>
        <taxon>malvids</taxon>
        <taxon>Myrtales</taxon>
        <taxon>Lythraceae</taxon>
        <taxon>Trapa</taxon>
    </lineage>
</organism>
<accession>A0AAN7KKE4</accession>
<sequence length="137" mass="15215">MLQPQPVNVSSCRFKAETHAVPGPAKRKKKGLKVKQTGDRPAYEKFGLKRKHSHSTPAESFAENSLKSAYLLFLLGVKAPEKCSIIGPGASAIIFGMTTPLRIVLNRGILKQMWPKLYDALPGILFHWRSAQLFLSE</sequence>
<dbReference type="AlphaFoldDB" id="A0AAN7KKE4"/>
<proteinExistence type="predicted"/>
<name>A0AAN7KKE4_TRANT</name>
<protein>
    <submittedName>
        <fullName evidence="1">Uncharacterized protein</fullName>
    </submittedName>
</protein>
<evidence type="ECO:0000313" key="2">
    <source>
        <dbReference type="Proteomes" id="UP001346149"/>
    </source>
</evidence>
<dbReference type="EMBL" id="JAXQNO010000023">
    <property type="protein sequence ID" value="KAK4765711.1"/>
    <property type="molecule type" value="Genomic_DNA"/>
</dbReference>
<reference evidence="1 2" key="1">
    <citation type="journal article" date="2023" name="Hortic Res">
        <title>Pangenome of water caltrop reveals structural variations and asymmetric subgenome divergence after allopolyploidization.</title>
        <authorList>
            <person name="Zhang X."/>
            <person name="Chen Y."/>
            <person name="Wang L."/>
            <person name="Yuan Y."/>
            <person name="Fang M."/>
            <person name="Shi L."/>
            <person name="Lu R."/>
            <person name="Comes H.P."/>
            <person name="Ma Y."/>
            <person name="Chen Y."/>
            <person name="Huang G."/>
            <person name="Zhou Y."/>
            <person name="Zheng Z."/>
            <person name="Qiu Y."/>
        </authorList>
    </citation>
    <scope>NUCLEOTIDE SEQUENCE [LARGE SCALE GENOMIC DNA]</scope>
    <source>
        <strain evidence="1">F231</strain>
    </source>
</reference>
<evidence type="ECO:0000313" key="1">
    <source>
        <dbReference type="EMBL" id="KAK4765711.1"/>
    </source>
</evidence>